<dbReference type="InterPro" id="IPR038454">
    <property type="entry name" value="DnaA_N_sf"/>
</dbReference>
<organism evidence="2 3">
    <name type="scientific">Falsigemmobacter intermedius</name>
    <dbReference type="NCBI Taxonomy" id="1553448"/>
    <lineage>
        <taxon>Bacteria</taxon>
        <taxon>Pseudomonadati</taxon>
        <taxon>Pseudomonadota</taxon>
        <taxon>Alphaproteobacteria</taxon>
        <taxon>Rhodobacterales</taxon>
        <taxon>Paracoccaceae</taxon>
        <taxon>Falsigemmobacter</taxon>
    </lineage>
</organism>
<reference evidence="2 3" key="1">
    <citation type="journal article" date="2015" name="Int. J. Syst. Evol. Microbiol.">
        <title>Gemmobacter intermedius sp. nov., isolated from a white stork (Ciconia ciconia).</title>
        <authorList>
            <person name="Kampfer P."/>
            <person name="Jerzak L."/>
            <person name="Wilharm G."/>
            <person name="Golke J."/>
            <person name="Busse H.J."/>
            <person name="Glaeser S.P."/>
        </authorList>
    </citation>
    <scope>NUCLEOTIDE SEQUENCE [LARGE SCALE GENOMIC DNA]</scope>
    <source>
        <strain evidence="2 3">119/4</strain>
    </source>
</reference>
<comment type="caution">
    <text evidence="2">The sequence shown here is derived from an EMBL/GenBank/DDBJ whole genome shotgun (WGS) entry which is preliminary data.</text>
</comment>
<keyword evidence="3" id="KW-1185">Reference proteome</keyword>
<evidence type="ECO:0000313" key="2">
    <source>
        <dbReference type="EMBL" id="RWY36204.1"/>
    </source>
</evidence>
<dbReference type="RefSeq" id="WP_128490905.1">
    <property type="nucleotide sequence ID" value="NZ_JBHLXB010000145.1"/>
</dbReference>
<protein>
    <recommendedName>
        <fullName evidence="1">DnaA N-terminal domain-containing protein</fullName>
    </recommendedName>
</protein>
<gene>
    <name evidence="2" type="ORF">EP867_18340</name>
</gene>
<dbReference type="InterPro" id="IPR024633">
    <property type="entry name" value="DnaA_N_dom"/>
</dbReference>
<dbReference type="Proteomes" id="UP000287168">
    <property type="component" value="Unassembled WGS sequence"/>
</dbReference>
<dbReference type="EMBL" id="SBLC01000067">
    <property type="protein sequence ID" value="RWY36204.1"/>
    <property type="molecule type" value="Genomic_DNA"/>
</dbReference>
<evidence type="ECO:0000259" key="1">
    <source>
        <dbReference type="Pfam" id="PF11638"/>
    </source>
</evidence>
<feature type="domain" description="DnaA N-terminal" evidence="1">
    <location>
        <begin position="149"/>
        <end position="207"/>
    </location>
</feature>
<sequence length="215" mass="24203">MTRANGAALSAAKKYDLLTALGAWGLSQNRTVQRQVLRLICLITAHYNWQEDRLSVSQAVIAKLWSVDVRTVKRELAAFREKGWLYEKRRSLRGQAAWLGLNLERILADTEESREALGTSAAQRLSKAAPVKEPAVEEKIIAFPQAGDSRWGRIARRLAAQDRALWQAWFAGLTPVCEEGDLILRAPSGFHASYVQTHYLRRLEQLWGGPVRLQA</sequence>
<dbReference type="Pfam" id="PF11638">
    <property type="entry name" value="DnaA_N"/>
    <property type="match status" value="1"/>
</dbReference>
<evidence type="ECO:0000313" key="3">
    <source>
        <dbReference type="Proteomes" id="UP000287168"/>
    </source>
</evidence>
<accession>A0A451GGK9</accession>
<dbReference type="AlphaFoldDB" id="A0A451GGK9"/>
<proteinExistence type="predicted"/>
<dbReference type="OrthoDB" id="7657434at2"/>
<dbReference type="Gene3D" id="3.30.300.180">
    <property type="match status" value="1"/>
</dbReference>
<name>A0A451GGK9_9RHOB</name>